<sequence length="186" mass="20792">MIDKIRFIKQQFDEEGIIVSLSGILSHSIIAGVAEAVGESLEKLEINNKLVNNVFSIFIEMAQNLITYVTDRGDYISSVYKDSGIILVGYDKKENRYFVASGNTILASDKARIHDKVGKIIAMDSGALKEYYRTLRKSGQDAHSKGAGLGFIEMQRKASAPLQYRIDDISETEAFFSIKAELWEVK</sequence>
<dbReference type="Pfam" id="PF19788">
    <property type="entry name" value="DUF6272"/>
    <property type="match status" value="1"/>
</dbReference>
<dbReference type="RefSeq" id="WP_218250653.1">
    <property type="nucleotide sequence ID" value="NZ_JABXWD010000003.1"/>
</dbReference>
<dbReference type="InterPro" id="IPR046239">
    <property type="entry name" value="DUF6272"/>
</dbReference>
<comment type="caution">
    <text evidence="1">The sequence shown here is derived from an EMBL/GenBank/DDBJ whole genome shotgun (WGS) entry which is preliminary data.</text>
</comment>
<protein>
    <submittedName>
        <fullName evidence="1">Uncharacterized protein</fullName>
    </submittedName>
</protein>
<reference evidence="1 2" key="1">
    <citation type="journal article" date="2020" name="J Geophys Res Biogeosci">
        <title>Magnetotaxis as an Adaptation to Enable Bacterial Shuttling of Microbial Sulfur and Sulfur Cycling Across Aquatic Oxic#Anoxic Interfaces.</title>
        <authorList>
            <person name="Li J."/>
            <person name="Liu P."/>
            <person name="Wang J."/>
            <person name="Roberts A.P."/>
            <person name="Pan Y."/>
        </authorList>
    </citation>
    <scope>NUCLEOTIDE SEQUENCE [LARGE SCALE GENOMIC DNA]</scope>
    <source>
        <strain evidence="1 2">MYR-1_YQ</strain>
    </source>
</reference>
<gene>
    <name evidence="1" type="ORF">HWQ67_00400</name>
</gene>
<organism evidence="1 2">
    <name type="scientific">Candidatus Magnetobacterium casense</name>
    <dbReference type="NCBI Taxonomy" id="1455061"/>
    <lineage>
        <taxon>Bacteria</taxon>
        <taxon>Pseudomonadati</taxon>
        <taxon>Nitrospirota</taxon>
        <taxon>Thermodesulfovibrionia</taxon>
        <taxon>Thermodesulfovibrionales</taxon>
        <taxon>Candidatus Magnetobacteriaceae</taxon>
        <taxon>Candidatus Magnetobacterium</taxon>
    </lineage>
</organism>
<accession>A0ABS6RTT6</accession>
<dbReference type="EMBL" id="JABXWD010000003">
    <property type="protein sequence ID" value="MBV6340035.1"/>
    <property type="molecule type" value="Genomic_DNA"/>
</dbReference>
<evidence type="ECO:0000313" key="1">
    <source>
        <dbReference type="EMBL" id="MBV6340035.1"/>
    </source>
</evidence>
<keyword evidence="2" id="KW-1185">Reference proteome</keyword>
<evidence type="ECO:0000313" key="2">
    <source>
        <dbReference type="Proteomes" id="UP001196980"/>
    </source>
</evidence>
<dbReference type="NCBIfam" id="NF038262">
    <property type="entry name" value="SiaB_fam_kinase"/>
    <property type="match status" value="1"/>
</dbReference>
<dbReference type="Proteomes" id="UP001196980">
    <property type="component" value="Unassembled WGS sequence"/>
</dbReference>
<proteinExistence type="predicted"/>
<name>A0ABS6RTT6_9BACT</name>